<dbReference type="InterPro" id="IPR024535">
    <property type="entry name" value="RHGA/B-epi-like_pectate_lyase"/>
</dbReference>
<evidence type="ECO:0000313" key="3">
    <source>
        <dbReference type="Proteomes" id="UP000664132"/>
    </source>
</evidence>
<evidence type="ECO:0000313" key="2">
    <source>
        <dbReference type="EMBL" id="KAG4417015.1"/>
    </source>
</evidence>
<dbReference type="GO" id="GO:0004650">
    <property type="term" value="F:polygalacturonase activity"/>
    <property type="evidence" value="ECO:0007669"/>
    <property type="project" value="InterPro"/>
</dbReference>
<dbReference type="CDD" id="cd23668">
    <property type="entry name" value="GH55_beta13glucanase-like"/>
    <property type="match status" value="1"/>
</dbReference>
<dbReference type="Gene3D" id="2.160.20.10">
    <property type="entry name" value="Single-stranded right-handed beta-helix, Pectin lyase-like"/>
    <property type="match status" value="2"/>
</dbReference>
<dbReference type="PANTHER" id="PTHR33928">
    <property type="entry name" value="POLYGALACTURONASE QRT3"/>
    <property type="match status" value="1"/>
</dbReference>
<dbReference type="EMBL" id="JAFJYH010000167">
    <property type="protein sequence ID" value="KAG4417015.1"/>
    <property type="molecule type" value="Genomic_DNA"/>
</dbReference>
<keyword evidence="3" id="KW-1185">Reference proteome</keyword>
<evidence type="ECO:0000259" key="1">
    <source>
        <dbReference type="Pfam" id="PF12708"/>
    </source>
</evidence>
<name>A0A8H7T8T8_9HELO</name>
<reference evidence="2" key="1">
    <citation type="submission" date="2021-02" db="EMBL/GenBank/DDBJ databases">
        <title>Genome sequence Cadophora malorum strain M34.</title>
        <authorList>
            <person name="Stefanovic E."/>
            <person name="Vu D."/>
            <person name="Scully C."/>
            <person name="Dijksterhuis J."/>
            <person name="Roader J."/>
            <person name="Houbraken J."/>
        </authorList>
    </citation>
    <scope>NUCLEOTIDE SEQUENCE</scope>
    <source>
        <strain evidence="2">M34</strain>
    </source>
</reference>
<dbReference type="InterPro" id="IPR011050">
    <property type="entry name" value="Pectin_lyase_fold/virulence"/>
</dbReference>
<dbReference type="Proteomes" id="UP000664132">
    <property type="component" value="Unassembled WGS sequence"/>
</dbReference>
<dbReference type="InterPro" id="IPR012334">
    <property type="entry name" value="Pectin_lyas_fold"/>
</dbReference>
<accession>A0A8H7T8T8</accession>
<proteinExistence type="predicted"/>
<dbReference type="Pfam" id="PF12708">
    <property type="entry name" value="Pect-lyase_RHGA_epim"/>
    <property type="match status" value="1"/>
</dbReference>
<dbReference type="InterPro" id="IPR039279">
    <property type="entry name" value="QRT3-like"/>
</dbReference>
<comment type="caution">
    <text evidence="2">The sequence shown here is derived from an EMBL/GenBank/DDBJ whole genome shotgun (WGS) entry which is preliminary data.</text>
</comment>
<feature type="domain" description="Rhamnogalacturonase A/B/Epimerase-like pectate lyase" evidence="1">
    <location>
        <begin position="209"/>
        <end position="434"/>
    </location>
</feature>
<organism evidence="2 3">
    <name type="scientific">Cadophora malorum</name>
    <dbReference type="NCBI Taxonomy" id="108018"/>
    <lineage>
        <taxon>Eukaryota</taxon>
        <taxon>Fungi</taxon>
        <taxon>Dikarya</taxon>
        <taxon>Ascomycota</taxon>
        <taxon>Pezizomycotina</taxon>
        <taxon>Leotiomycetes</taxon>
        <taxon>Helotiales</taxon>
        <taxon>Ploettnerulaceae</taxon>
        <taxon>Cadophora</taxon>
    </lineage>
</organism>
<sequence length="1348" mass="145818">MDIVSFVDDFVGGWLRDSRPNSTQAEISDILATANRVKQAFLDPDSASSLMPPAITSPPLKSTTSYFHRSTLNSTMTNLGFANSTLEEARSIVRLAQKEANARNKDRIGNPRVNNYYGKESSKLALKSRADDAQLLAINATVAAAAALVAEADAAHSNTTEKDYSIPIEISRNEQRNLEKRSGSYWLENMNHVGRIPFGGPDNDNYPVFRNVKDYGAVGNGKVDDTAAINRAMTDGNRCGAKCGASSIKGAVVYFPAGQYLISSTIEMYYHTQMIGDATQRPILLAAKSFVGLGLLSSDHYTGNDGGAEEWYINQNNFYRQVRNFIIDLRDADMVDIAGIHWQVAQATSIQDVSFFGSNTAGKSHMGIFAENGSGGFMSDLTFIGGAIGMRCGNQQFTTRKFVFFQCKTAIDMLWDWGWTWKSLYIYGADIGIKMSGDYIGGSILLLDSFMFSTNVGISISTPQGSSGTQEQFSVTLDNLYLEKVTTLIVDKPASLSVAGGSRTIDSWVLGKVYDESSSTYGKWSGGGPLSPLHPKTASLTDGTGAYLERSKPQYADIPAATFINAKITLKGDGVYDDTFGLNLLLSVAAGANRPLFIPMGSYVVTDTIKIPLGSRVVGECWSQIVAQGTAFTFVDEPHVMVQVGDEGDAGVVEIQDLLFTSTAPSAGVILMEWNVAQTTPGSAAMWDSHFRIGGAKGSKLQREDCPKLTGSVNGRCVAGSMLLHLTARSSAYMENIWAWVSDHDIDSSEDQTQIDVYVARGVLIESQGPTWLYGTSSEHCVLYQYQLYNARNTFLGMIQTESPYYLPAPQAPAPFASTVGLFNGDPDFSDCNAVTSPHCAVSWGLRVVGSDNIHIFGAGLYNWFQAYIQPCVDSQDCAQRVAQVLGSSVWLYNLYTIGTVEMINTISGAPVIAKDNTNKKEHPFTSIVNAWLLSTSSSDTNGDDEPYEDDPPCTGIYRNVTQVMAAVANIPDHCLDRYLVDAQIATINDSLDKYTETISKGYDSKFKIYAEHIKELVPLQLIAYMAGAQASGFFTCTTTEYQLCCGSTCCPAEDHCICPAVPCNPSQDCQKGLQTKTVNCPTSIPLATDQAPVDKIAYTCTNIDGFKADVAQKYGIDPSWIVFGDYTARINGGCWQSNCDAIQSRVIWSGFPVPAASFSVPDPKDLISGTYDNTRNLAAQLTGKEEWIDDNYEGLMLSDLVDASSVPALMTYSAVTSMDKVVEIAKEITAAQRKEMILNFIMGVLMLIPGVGQIADAAGMAALRSFINLIGDIGNAALTIHGIVEDPSSAIFNLFGALIGGRGSGKSFTDAAGARRGMTSKELEALTPIRGDLTRISNVRTLCLAKK</sequence>
<dbReference type="SUPFAM" id="SSF51126">
    <property type="entry name" value="Pectin lyase-like"/>
    <property type="match status" value="2"/>
</dbReference>
<gene>
    <name evidence="2" type="ORF">IFR04_009856</name>
</gene>
<dbReference type="OrthoDB" id="1046782at2759"/>
<protein>
    <recommendedName>
        <fullName evidence="1">Rhamnogalacturonase A/B/Epimerase-like pectate lyase domain-containing protein</fullName>
    </recommendedName>
</protein>
<dbReference type="PANTHER" id="PTHR33928:SF2">
    <property type="entry name" value="PECTATE LYASE SUPERFAMILY PROTEIN DOMAIN-CONTAINING PROTEIN-RELATED"/>
    <property type="match status" value="1"/>
</dbReference>